<feature type="domain" description="Putative zinc-finger" evidence="3">
    <location>
        <begin position="3"/>
        <end position="37"/>
    </location>
</feature>
<dbReference type="EMBL" id="CP033433">
    <property type="protein sequence ID" value="AYQ71714.1"/>
    <property type="molecule type" value="Genomic_DNA"/>
</dbReference>
<dbReference type="Proteomes" id="UP000269097">
    <property type="component" value="Chromosome"/>
</dbReference>
<name>A0A3G3JU62_9BACL</name>
<dbReference type="KEGG" id="coh:EAV92_03470"/>
<keyword evidence="2" id="KW-0812">Transmembrane</keyword>
<accession>A0A3G3JU62</accession>
<gene>
    <name evidence="4" type="ORF">EAV92_03470</name>
</gene>
<dbReference type="SUPFAM" id="SSF82171">
    <property type="entry name" value="DPP6 N-terminal domain-like"/>
    <property type="match status" value="1"/>
</dbReference>
<evidence type="ECO:0000256" key="1">
    <source>
        <dbReference type="SAM" id="MobiDB-lite"/>
    </source>
</evidence>
<dbReference type="Pfam" id="PF13490">
    <property type="entry name" value="zf-HC2"/>
    <property type="match status" value="1"/>
</dbReference>
<proteinExistence type="predicted"/>
<evidence type="ECO:0000259" key="3">
    <source>
        <dbReference type="Pfam" id="PF13490"/>
    </source>
</evidence>
<feature type="transmembrane region" description="Helical" evidence="2">
    <location>
        <begin position="97"/>
        <end position="116"/>
    </location>
</feature>
<dbReference type="InterPro" id="IPR027383">
    <property type="entry name" value="Znf_put"/>
</dbReference>
<evidence type="ECO:0000313" key="4">
    <source>
        <dbReference type="EMBL" id="AYQ71714.1"/>
    </source>
</evidence>
<keyword evidence="5" id="KW-1185">Reference proteome</keyword>
<keyword evidence="2" id="KW-1133">Transmembrane helix</keyword>
<reference evidence="4 5" key="1">
    <citation type="submission" date="2018-10" db="EMBL/GenBank/DDBJ databases">
        <title>Genome Sequence of Cohnella sp.</title>
        <authorList>
            <person name="Srinivasan S."/>
            <person name="Kim M.K."/>
        </authorList>
    </citation>
    <scope>NUCLEOTIDE SEQUENCE [LARGE SCALE GENOMIC DNA]</scope>
    <source>
        <strain evidence="4 5">18JY8-7</strain>
    </source>
</reference>
<feature type="compositionally biased region" description="Polar residues" evidence="1">
    <location>
        <begin position="208"/>
        <end position="238"/>
    </location>
</feature>
<sequence>MNCEEVMELMQRHVDEDLNEQETSLLLDHVGHCPDCAAMLERLVSLSKGLEQLPRVVPPYSLVDAILPQLGQWDAAAAESAPLAPRGRRTPRVRSAWIARISGVVAVGVVVGLLLVNGPFSGKMGSSQQDAAFAPKSAAGSEAAKDVTSDALAIGGTDQSAPAAQASPAASAEPRLFNKELATGAGKSEPTEGGKAGADGPESAPEVSATSDQIASASSSPANGNVNKGLTANPTDTPSEPPVISMGIAPAAKEESVSPDGRLKAVVTMEGSLKLFNAADGTPVYEPAPDQGKRSGLVWSEDSKVLYYDLTDADGTTTPMYLQISDWKETAR</sequence>
<dbReference type="RefSeq" id="WP_123039777.1">
    <property type="nucleotide sequence ID" value="NZ_CP033433.1"/>
</dbReference>
<keyword evidence="2" id="KW-0472">Membrane</keyword>
<evidence type="ECO:0000313" key="5">
    <source>
        <dbReference type="Proteomes" id="UP000269097"/>
    </source>
</evidence>
<feature type="region of interest" description="Disordered" evidence="1">
    <location>
        <begin position="184"/>
        <end position="244"/>
    </location>
</feature>
<protein>
    <recommendedName>
        <fullName evidence="3">Putative zinc-finger domain-containing protein</fullName>
    </recommendedName>
</protein>
<dbReference type="AlphaFoldDB" id="A0A3G3JU62"/>
<evidence type="ECO:0000256" key="2">
    <source>
        <dbReference type="SAM" id="Phobius"/>
    </source>
</evidence>
<organism evidence="4 5">
    <name type="scientific">Cohnella candidum</name>
    <dbReference type="NCBI Taxonomy" id="2674991"/>
    <lineage>
        <taxon>Bacteria</taxon>
        <taxon>Bacillati</taxon>
        <taxon>Bacillota</taxon>
        <taxon>Bacilli</taxon>
        <taxon>Bacillales</taxon>
        <taxon>Paenibacillaceae</taxon>
        <taxon>Cohnella</taxon>
    </lineage>
</organism>